<accession>A0A2I0A8F8</accession>
<keyword evidence="3" id="KW-0804">Transcription</keyword>
<evidence type="ECO:0000259" key="5">
    <source>
        <dbReference type="Pfam" id="PF04153"/>
    </source>
</evidence>
<sequence>MQGLHNIHGSFVPNLSASLASRNPTVNAVPSSGLQQLGGSVASGRFSSSNLPVPMPQISHGHSGITDRSSINVAGTPAFNGVSGSIPGIPSSSASASNRNSIPGFGVNPLLGNLGPRISNPAGSIVAGGNIGRNISSGGLAIPSLASRPNLAGNIGSGTLNARGTNRLIGGMLQQAPQMMGMLRNSYTMSGPPIPQSQLQGGNNLLSSMGMLSDGNSNDVSPFDMNDFPLLTARPDSTGGSQGQLGALRKQGLGVSSIAQQNQEFSIQNEDFPALPGYKGVNSDFSMDLHQKEQSHENASVMQSPNFAIGRSTGFPHGGTYTSNRQQQQQHAASVTTAGGVSYAAGDNQDHLHLYGSDMFPSSHGAYHSQSNGPPSIGVRPFSSQNLAPGIGSYDQLIQQYQRPINQAQLRMQQMSTVNQSYRDHSMKSMQGTQASDRFGLLGLLSVMRGGDPNLTSLAMGMDLTTLGLNLLSSPGDLHKTFSSPWSDEPAKGEPEFSIPTCYYSKPPPALKQGHFSKLHTVTLFYIFYSMPKDEAQLFAANELYSRGWFFHRELQLWLIRIGEPLVKTQTYERGSYHYFNPTTWQTIRKDNFVLTYESLEKKPILPKH</sequence>
<dbReference type="InterPro" id="IPR040168">
    <property type="entry name" value="Not2/3/5"/>
</dbReference>
<dbReference type="InterPro" id="IPR007282">
    <property type="entry name" value="NOT2/3/5_C"/>
</dbReference>
<feature type="region of interest" description="Disordered" evidence="4">
    <location>
        <begin position="364"/>
        <end position="384"/>
    </location>
</feature>
<dbReference type="InterPro" id="IPR038635">
    <property type="entry name" value="CCR4-NOT_su2/3/5_C_sf"/>
</dbReference>
<dbReference type="PANTHER" id="PTHR23326">
    <property type="entry name" value="CCR4 NOT-RELATED"/>
    <property type="match status" value="1"/>
</dbReference>
<keyword evidence="7" id="KW-1185">Reference proteome</keyword>
<dbReference type="STRING" id="1088818.A0A2I0A8F8"/>
<feature type="region of interest" description="Disordered" evidence="4">
    <location>
        <begin position="210"/>
        <end position="245"/>
    </location>
</feature>
<dbReference type="GO" id="GO:0030015">
    <property type="term" value="C:CCR4-NOT core complex"/>
    <property type="evidence" value="ECO:0007669"/>
    <property type="project" value="InterPro"/>
</dbReference>
<gene>
    <name evidence="6" type="ORF">AXF42_Ash008045</name>
</gene>
<feature type="domain" description="NOT2/NOT3/NOT5 C-terminal" evidence="5">
    <location>
        <begin position="479"/>
        <end position="600"/>
    </location>
</feature>
<dbReference type="AlphaFoldDB" id="A0A2I0A8F8"/>
<keyword evidence="2" id="KW-0805">Transcription regulation</keyword>
<reference evidence="6 7" key="1">
    <citation type="journal article" date="2017" name="Nature">
        <title>The Apostasia genome and the evolution of orchids.</title>
        <authorList>
            <person name="Zhang G.Q."/>
            <person name="Liu K.W."/>
            <person name="Li Z."/>
            <person name="Lohaus R."/>
            <person name="Hsiao Y.Y."/>
            <person name="Niu S.C."/>
            <person name="Wang J.Y."/>
            <person name="Lin Y.C."/>
            <person name="Xu Q."/>
            <person name="Chen L.J."/>
            <person name="Yoshida K."/>
            <person name="Fujiwara S."/>
            <person name="Wang Z.W."/>
            <person name="Zhang Y.Q."/>
            <person name="Mitsuda N."/>
            <person name="Wang M."/>
            <person name="Liu G.H."/>
            <person name="Pecoraro L."/>
            <person name="Huang H.X."/>
            <person name="Xiao X.J."/>
            <person name="Lin M."/>
            <person name="Wu X.Y."/>
            <person name="Wu W.L."/>
            <person name="Chen Y.Y."/>
            <person name="Chang S.B."/>
            <person name="Sakamoto S."/>
            <person name="Ohme-Takagi M."/>
            <person name="Yagi M."/>
            <person name="Zeng S.J."/>
            <person name="Shen C.Y."/>
            <person name="Yeh C.M."/>
            <person name="Luo Y.B."/>
            <person name="Tsai W.C."/>
            <person name="Van de Peer Y."/>
            <person name="Liu Z.J."/>
        </authorList>
    </citation>
    <scope>NUCLEOTIDE SEQUENCE [LARGE SCALE GENOMIC DNA]</scope>
    <source>
        <strain evidence="7">cv. Shenzhen</strain>
        <tissue evidence="6">Stem</tissue>
    </source>
</reference>
<dbReference type="Gene3D" id="2.30.30.1020">
    <property type="entry name" value="CCR4-NOT complex subunit 2/3/5, C-terminal domain"/>
    <property type="match status" value="1"/>
</dbReference>
<evidence type="ECO:0000256" key="3">
    <source>
        <dbReference type="ARBA" id="ARBA00023163"/>
    </source>
</evidence>
<evidence type="ECO:0000256" key="1">
    <source>
        <dbReference type="ARBA" id="ARBA00007682"/>
    </source>
</evidence>
<organism evidence="6 7">
    <name type="scientific">Apostasia shenzhenica</name>
    <dbReference type="NCBI Taxonomy" id="1088818"/>
    <lineage>
        <taxon>Eukaryota</taxon>
        <taxon>Viridiplantae</taxon>
        <taxon>Streptophyta</taxon>
        <taxon>Embryophyta</taxon>
        <taxon>Tracheophyta</taxon>
        <taxon>Spermatophyta</taxon>
        <taxon>Magnoliopsida</taxon>
        <taxon>Liliopsida</taxon>
        <taxon>Asparagales</taxon>
        <taxon>Orchidaceae</taxon>
        <taxon>Apostasioideae</taxon>
        <taxon>Apostasia</taxon>
    </lineage>
</organism>
<dbReference type="Pfam" id="PF04153">
    <property type="entry name" value="NOT2_3_5_C"/>
    <property type="match status" value="1"/>
</dbReference>
<name>A0A2I0A8F8_9ASPA</name>
<evidence type="ECO:0000256" key="4">
    <source>
        <dbReference type="SAM" id="MobiDB-lite"/>
    </source>
</evidence>
<evidence type="ECO:0000313" key="7">
    <source>
        <dbReference type="Proteomes" id="UP000236161"/>
    </source>
</evidence>
<evidence type="ECO:0000313" key="6">
    <source>
        <dbReference type="EMBL" id="PKA51816.1"/>
    </source>
</evidence>
<comment type="similarity">
    <text evidence="1">Belongs to the CNOT2/3/5 family.</text>
</comment>
<proteinExistence type="inferred from homology"/>
<feature type="compositionally biased region" description="Polar residues" evidence="4">
    <location>
        <begin position="320"/>
        <end position="337"/>
    </location>
</feature>
<dbReference type="EMBL" id="KZ452012">
    <property type="protein sequence ID" value="PKA51816.1"/>
    <property type="molecule type" value="Genomic_DNA"/>
</dbReference>
<dbReference type="OrthoDB" id="25391at2759"/>
<dbReference type="GO" id="GO:0006355">
    <property type="term" value="P:regulation of DNA-templated transcription"/>
    <property type="evidence" value="ECO:0007669"/>
    <property type="project" value="InterPro"/>
</dbReference>
<feature type="region of interest" description="Disordered" evidence="4">
    <location>
        <begin position="307"/>
        <end position="337"/>
    </location>
</feature>
<protein>
    <recommendedName>
        <fullName evidence="5">NOT2/NOT3/NOT5 C-terminal domain-containing protein</fullName>
    </recommendedName>
</protein>
<evidence type="ECO:0000256" key="2">
    <source>
        <dbReference type="ARBA" id="ARBA00023015"/>
    </source>
</evidence>
<dbReference type="Proteomes" id="UP000236161">
    <property type="component" value="Unassembled WGS sequence"/>
</dbReference>